<dbReference type="GO" id="GO:0015109">
    <property type="term" value="F:chromate transmembrane transporter activity"/>
    <property type="evidence" value="ECO:0007669"/>
    <property type="project" value="InterPro"/>
</dbReference>
<dbReference type="PIRSF" id="PIRSF004810">
    <property type="entry name" value="ChrA"/>
    <property type="match status" value="1"/>
</dbReference>
<feature type="transmembrane region" description="Helical" evidence="7">
    <location>
        <begin position="383"/>
        <end position="400"/>
    </location>
</feature>
<evidence type="ECO:0000256" key="3">
    <source>
        <dbReference type="ARBA" id="ARBA00022475"/>
    </source>
</evidence>
<feature type="transmembrane region" description="Helical" evidence="7">
    <location>
        <begin position="111"/>
        <end position="131"/>
    </location>
</feature>
<feature type="transmembrane region" description="Helical" evidence="7">
    <location>
        <begin position="81"/>
        <end position="105"/>
    </location>
</feature>
<dbReference type="AlphaFoldDB" id="A0A4S3ML38"/>
<evidence type="ECO:0000256" key="5">
    <source>
        <dbReference type="ARBA" id="ARBA00022989"/>
    </source>
</evidence>
<comment type="subcellular location">
    <subcellularLocation>
        <location evidence="1">Cell membrane</location>
        <topology evidence="1">Multi-pass membrane protein</topology>
    </subcellularLocation>
</comment>
<comment type="caution">
    <text evidence="8">The sequence shown here is derived from an EMBL/GenBank/DDBJ whole genome shotgun (WGS) entry which is preliminary data.</text>
</comment>
<feature type="transmembrane region" description="Helical" evidence="7">
    <location>
        <begin position="143"/>
        <end position="176"/>
    </location>
</feature>
<accession>A0A4S3ML38</accession>
<feature type="transmembrane region" description="Helical" evidence="7">
    <location>
        <begin position="202"/>
        <end position="220"/>
    </location>
</feature>
<evidence type="ECO:0000256" key="7">
    <source>
        <dbReference type="SAM" id="Phobius"/>
    </source>
</evidence>
<feature type="transmembrane region" description="Helical" evidence="7">
    <location>
        <begin position="288"/>
        <end position="321"/>
    </location>
</feature>
<dbReference type="Proteomes" id="UP000309450">
    <property type="component" value="Unassembled WGS sequence"/>
</dbReference>
<keyword evidence="6 7" id="KW-0472">Membrane</keyword>
<dbReference type="EMBL" id="SSND01000004">
    <property type="protein sequence ID" value="THD82493.1"/>
    <property type="molecule type" value="Genomic_DNA"/>
</dbReference>
<feature type="transmembrane region" description="Helical" evidence="7">
    <location>
        <begin position="342"/>
        <end position="363"/>
    </location>
</feature>
<protein>
    <submittedName>
        <fullName evidence="8">Chromate efflux transporter</fullName>
    </submittedName>
</protein>
<dbReference type="GO" id="GO:0005886">
    <property type="term" value="C:plasma membrane"/>
    <property type="evidence" value="ECO:0007669"/>
    <property type="project" value="UniProtKB-SubCell"/>
</dbReference>
<evidence type="ECO:0000313" key="9">
    <source>
        <dbReference type="Proteomes" id="UP000309450"/>
    </source>
</evidence>
<evidence type="ECO:0000256" key="4">
    <source>
        <dbReference type="ARBA" id="ARBA00022692"/>
    </source>
</evidence>
<keyword evidence="3" id="KW-1003">Cell membrane</keyword>
<feature type="transmembrane region" description="Helical" evidence="7">
    <location>
        <begin position="13"/>
        <end position="31"/>
    </location>
</feature>
<evidence type="ECO:0000256" key="2">
    <source>
        <dbReference type="ARBA" id="ARBA00005262"/>
    </source>
</evidence>
<feature type="transmembrane region" description="Helical" evidence="7">
    <location>
        <begin position="407"/>
        <end position="424"/>
    </location>
</feature>
<sequence>MQAPPLYPELLRVFGKIGLLSFGGPAAQIALMHRVLVDEKRWLTEAEYLRALSFCMLLPGPEAMQLATYAGWKARGTPGGLLAGALFVLPGAAVVLALAMIYAAWGDVPGVQAVFRGVQTAVVIIVIEALLRVARRALKGRLAMAIAVLAFLALFAFDTPFPVVIALAGLAGALAASRRPPHGPDETAGFVPAGAAQTARTVALWGGLWLIPLAGLIWLEGGLLAEIGLFFSQLAVVTFGGAYAVLAWMTQAVVEDKGWLTTAQMMDALGLAETTPGPLILVTEFVGYLAGFGAGGVAMGLAAAVVTLWMTFVPCFLWVFAGAPYVQALTRAPRLSGALEAITAAVVGVIGNLSVWFALHVLFSRLSDREFGPVTVPVPDLASLLPVPALLTVLAGIMLLRLHLGLVATLVAAAAVSVGLAAVGL</sequence>
<comment type="similarity">
    <text evidence="2">Belongs to the chromate ion transporter (CHR) (TC 2.A.51) family.</text>
</comment>
<evidence type="ECO:0000256" key="1">
    <source>
        <dbReference type="ARBA" id="ARBA00004651"/>
    </source>
</evidence>
<keyword evidence="4 7" id="KW-0812">Transmembrane</keyword>
<organism evidence="8 9">
    <name type="scientific">Aliigemmobacter aestuarii</name>
    <dbReference type="NCBI Taxonomy" id="1445661"/>
    <lineage>
        <taxon>Bacteria</taxon>
        <taxon>Pseudomonadati</taxon>
        <taxon>Pseudomonadota</taxon>
        <taxon>Alphaproteobacteria</taxon>
        <taxon>Rhodobacterales</taxon>
        <taxon>Paracoccaceae</taxon>
        <taxon>Aliigemmobacter</taxon>
    </lineage>
</organism>
<dbReference type="InterPro" id="IPR014047">
    <property type="entry name" value="Chr_Tranpt_l_chain"/>
</dbReference>
<dbReference type="Pfam" id="PF02417">
    <property type="entry name" value="Chromate_transp"/>
    <property type="match status" value="2"/>
</dbReference>
<feature type="transmembrane region" description="Helical" evidence="7">
    <location>
        <begin position="227"/>
        <end position="249"/>
    </location>
</feature>
<keyword evidence="5 7" id="KW-1133">Transmembrane helix</keyword>
<evidence type="ECO:0000313" key="8">
    <source>
        <dbReference type="EMBL" id="THD82493.1"/>
    </source>
</evidence>
<proteinExistence type="inferred from homology"/>
<evidence type="ECO:0000256" key="6">
    <source>
        <dbReference type="ARBA" id="ARBA00023136"/>
    </source>
</evidence>
<gene>
    <name evidence="8" type="primary">chrA</name>
    <name evidence="8" type="ORF">E7811_15235</name>
</gene>
<dbReference type="PANTHER" id="PTHR33567:SF3">
    <property type="entry name" value="CHROMATE ION TRANSPORTER (EUROFUNG)"/>
    <property type="match status" value="1"/>
</dbReference>
<dbReference type="OrthoDB" id="8969999at2"/>
<reference evidence="8 9" key="1">
    <citation type="submission" date="2019-04" db="EMBL/GenBank/DDBJ databases">
        <title>Draft genome sequence of Gemmobacter aestuarii sp. nov.</title>
        <authorList>
            <person name="Hameed A."/>
            <person name="Lin S.-Y."/>
            <person name="Shahina M."/>
            <person name="Lai W.-A."/>
            <person name="Young C.-C."/>
        </authorList>
    </citation>
    <scope>NUCLEOTIDE SEQUENCE [LARGE SCALE GENOMIC DNA]</scope>
    <source>
        <strain evidence="8 9">CC-PW-75</strain>
    </source>
</reference>
<dbReference type="PANTHER" id="PTHR33567">
    <property type="entry name" value="CHROMATE ION TRANSPORTER (EUROFUNG)"/>
    <property type="match status" value="1"/>
</dbReference>
<dbReference type="NCBIfam" id="TIGR00937">
    <property type="entry name" value="2A51"/>
    <property type="match status" value="1"/>
</dbReference>
<keyword evidence="9" id="KW-1185">Reference proteome</keyword>
<dbReference type="InterPro" id="IPR003370">
    <property type="entry name" value="Chromate_transpt"/>
</dbReference>
<name>A0A4S3ML38_9RHOB</name>